<dbReference type="AlphaFoldDB" id="A0A0C9M0U4"/>
<evidence type="ECO:0000256" key="1">
    <source>
        <dbReference type="SAM" id="MobiDB-lite"/>
    </source>
</evidence>
<evidence type="ECO:0000313" key="3">
    <source>
        <dbReference type="Proteomes" id="UP000053815"/>
    </source>
</evidence>
<accession>A0A0C9M0U4</accession>
<dbReference type="OrthoDB" id="2276207at2759"/>
<dbReference type="Proteomes" id="UP000053815">
    <property type="component" value="Unassembled WGS sequence"/>
</dbReference>
<protein>
    <submittedName>
        <fullName evidence="2">Uncharacterized protein</fullName>
    </submittedName>
</protein>
<name>A0A0C9M0U4_9FUNG</name>
<evidence type="ECO:0000313" key="2">
    <source>
        <dbReference type="EMBL" id="GAN01781.1"/>
    </source>
</evidence>
<sequence>MLTKGLAACIILDLIPTPENRALAKKTVDDSCFEIQDISRYATSISTISAYTFAIASPPSLLPVLKFKQPELKADSNPRSSIPRDKYKANNKSVDRFIQKRNTIRDNQIASNNATPKESKPSSKPRNLITALRDNQSIVMQITKALFMRTHDCDGTHHLVYATDQFMYDVLDKHIPISRIWTVSLFSGRM</sequence>
<proteinExistence type="predicted"/>
<feature type="region of interest" description="Disordered" evidence="1">
    <location>
        <begin position="108"/>
        <end position="127"/>
    </location>
</feature>
<organism evidence="2">
    <name type="scientific">Mucor ambiguus</name>
    <dbReference type="NCBI Taxonomy" id="91626"/>
    <lineage>
        <taxon>Eukaryota</taxon>
        <taxon>Fungi</taxon>
        <taxon>Fungi incertae sedis</taxon>
        <taxon>Mucoromycota</taxon>
        <taxon>Mucoromycotina</taxon>
        <taxon>Mucoromycetes</taxon>
        <taxon>Mucorales</taxon>
        <taxon>Mucorineae</taxon>
        <taxon>Mucoraceae</taxon>
        <taxon>Mucor</taxon>
    </lineage>
</organism>
<reference evidence="2" key="1">
    <citation type="submission" date="2014-09" db="EMBL/GenBank/DDBJ databases">
        <title>Draft genome sequence of an oleaginous Mucoromycotina fungus Mucor ambiguus NBRC6742.</title>
        <authorList>
            <person name="Takeda I."/>
            <person name="Yamane N."/>
            <person name="Morita T."/>
            <person name="Tamano K."/>
            <person name="Machida M."/>
            <person name="Baker S."/>
            <person name="Koike H."/>
        </authorList>
    </citation>
    <scope>NUCLEOTIDE SEQUENCE</scope>
    <source>
        <strain evidence="2">NBRC 6742</strain>
    </source>
</reference>
<gene>
    <name evidence="2" type="ORF">MAM1_0012d01216</name>
</gene>
<dbReference type="EMBL" id="DF836301">
    <property type="protein sequence ID" value="GAN01781.1"/>
    <property type="molecule type" value="Genomic_DNA"/>
</dbReference>
<keyword evidence="3" id="KW-1185">Reference proteome</keyword>